<gene>
    <name evidence="1" type="ORF">CUU63_13395</name>
</gene>
<dbReference type="AlphaFoldDB" id="A0A9Q6A779"/>
<proteinExistence type="predicted"/>
<evidence type="ECO:0000313" key="1">
    <source>
        <dbReference type="EMBL" id="PLS06058.1"/>
    </source>
</evidence>
<protein>
    <submittedName>
        <fullName evidence="1">Uncharacterized protein</fullName>
    </submittedName>
</protein>
<sequence>MLEAVFLCKNQTYVPFKALKKPRRDKRGFICLNDNKGDGRNFSRSNKGVMFVCDQFHILIISKVVDC</sequence>
<accession>A0A9Q6A779</accession>
<name>A0A9Q6A779_9BACI</name>
<evidence type="ECO:0000313" key="2">
    <source>
        <dbReference type="Proteomes" id="UP000234803"/>
    </source>
</evidence>
<dbReference type="Proteomes" id="UP000234803">
    <property type="component" value="Unassembled WGS sequence"/>
</dbReference>
<comment type="caution">
    <text evidence="1">The sequence shown here is derived from an EMBL/GenBank/DDBJ whole genome shotgun (WGS) entry which is preliminary data.</text>
</comment>
<dbReference type="EMBL" id="PGUV01000011">
    <property type="protein sequence ID" value="PLS06058.1"/>
    <property type="molecule type" value="Genomic_DNA"/>
</dbReference>
<organism evidence="1 2">
    <name type="scientific">Bacillus halotolerans</name>
    <dbReference type="NCBI Taxonomy" id="260554"/>
    <lineage>
        <taxon>Bacteria</taxon>
        <taxon>Bacillati</taxon>
        <taxon>Bacillota</taxon>
        <taxon>Bacilli</taxon>
        <taxon>Bacillales</taxon>
        <taxon>Bacillaceae</taxon>
        <taxon>Bacillus</taxon>
    </lineage>
</organism>
<reference evidence="1 2" key="1">
    <citation type="submission" date="2017-12" db="EMBL/GenBank/DDBJ databases">
        <title>Comparative Functional Genomics of Dry Heat Resistant strains isolated from the Viking Spacecraft.</title>
        <authorList>
            <person name="Seuylemezian A."/>
            <person name="Cooper K."/>
            <person name="Vaishampayan P."/>
        </authorList>
    </citation>
    <scope>NUCLEOTIDE SEQUENCE [LARGE SCALE GENOMIC DNA]</scope>
    <source>
        <strain evidence="1 2">V48-19</strain>
    </source>
</reference>